<evidence type="ECO:0000313" key="3">
    <source>
        <dbReference type="Proteomes" id="UP000613011"/>
    </source>
</evidence>
<comment type="caution">
    <text evidence="2">The sequence shown here is derived from an EMBL/GenBank/DDBJ whole genome shotgun (WGS) entry which is preliminary data.</text>
</comment>
<dbReference type="Proteomes" id="UP000613011">
    <property type="component" value="Unassembled WGS sequence"/>
</dbReference>
<dbReference type="EMBL" id="JAEQNA010000001">
    <property type="protein sequence ID" value="MBL0419639.1"/>
    <property type="molecule type" value="Genomic_DNA"/>
</dbReference>
<dbReference type="RefSeq" id="WP_201682653.1">
    <property type="nucleotide sequence ID" value="NZ_JAEQNA010000001.1"/>
</dbReference>
<dbReference type="AlphaFoldDB" id="A0A936ZS59"/>
<dbReference type="PROSITE" id="PS50234">
    <property type="entry name" value="VWFA"/>
    <property type="match status" value="1"/>
</dbReference>
<dbReference type="Gene3D" id="3.40.50.410">
    <property type="entry name" value="von Willebrand factor, type A domain"/>
    <property type="match status" value="1"/>
</dbReference>
<dbReference type="InterPro" id="IPR002035">
    <property type="entry name" value="VWF_A"/>
</dbReference>
<dbReference type="InterPro" id="IPR036465">
    <property type="entry name" value="vWFA_dom_sf"/>
</dbReference>
<organism evidence="2 3">
    <name type="scientific">Ramlibacter aurantiacus</name>
    <dbReference type="NCBI Taxonomy" id="2801330"/>
    <lineage>
        <taxon>Bacteria</taxon>
        <taxon>Pseudomonadati</taxon>
        <taxon>Pseudomonadota</taxon>
        <taxon>Betaproteobacteria</taxon>
        <taxon>Burkholderiales</taxon>
        <taxon>Comamonadaceae</taxon>
        <taxon>Ramlibacter</taxon>
    </lineage>
</organism>
<keyword evidence="3" id="KW-1185">Reference proteome</keyword>
<dbReference type="SUPFAM" id="SSF53300">
    <property type="entry name" value="vWA-like"/>
    <property type="match status" value="1"/>
</dbReference>
<sequence length="303" mass="31759">MSSISAIVENDLYFVGADGTFRAPTPADLQFSSTTWRNPDTGATSTQTFDVQSVDCGTSAQTFPKGNYSAMMLFDRSGSMSSNDPGDLSLQAGQVFADAMTAADEAAVAAFPTSASNNRPSEFNIYTGFTADVGRIKSAVRSIGGPDGGTPLYSSIMSSLSYTSSQGGKANKAVLAFTDGQNNEGAATENDVISESKRLQIPVFPVGLKEGDNGALAQIAKETGGSFFFASEAQQLFAAYKSLAAILSGNASTCKVTVKTDLSGDAAQFVQGTGRTWTFTRAVRIDGTLVPFTFKQAFDVVNR</sequence>
<reference evidence="2" key="1">
    <citation type="submission" date="2021-01" db="EMBL/GenBank/DDBJ databases">
        <title>Ramlibacter sp. strain AW1 16S ribosomal RNA gene Genome sequencing and assembly.</title>
        <authorList>
            <person name="Kang M."/>
        </authorList>
    </citation>
    <scope>NUCLEOTIDE SEQUENCE</scope>
    <source>
        <strain evidence="2">AW1</strain>
    </source>
</reference>
<name>A0A936ZS59_9BURK</name>
<accession>A0A936ZS59</accession>
<dbReference type="CDD" id="cd00198">
    <property type="entry name" value="vWFA"/>
    <property type="match status" value="1"/>
</dbReference>
<dbReference type="Pfam" id="PF00092">
    <property type="entry name" value="VWA"/>
    <property type="match status" value="1"/>
</dbReference>
<evidence type="ECO:0000313" key="2">
    <source>
        <dbReference type="EMBL" id="MBL0419639.1"/>
    </source>
</evidence>
<dbReference type="SMART" id="SM00327">
    <property type="entry name" value="VWA"/>
    <property type="match status" value="1"/>
</dbReference>
<proteinExistence type="predicted"/>
<gene>
    <name evidence="2" type="ORF">JI739_04680</name>
</gene>
<evidence type="ECO:0000259" key="1">
    <source>
        <dbReference type="PROSITE" id="PS50234"/>
    </source>
</evidence>
<feature type="domain" description="VWFA" evidence="1">
    <location>
        <begin position="69"/>
        <end position="243"/>
    </location>
</feature>
<protein>
    <submittedName>
        <fullName evidence="2">VWA domain-containing protein</fullName>
    </submittedName>
</protein>